<gene>
    <name evidence="2" type="ORF">OMM_02823</name>
</gene>
<keyword evidence="1" id="KW-0472">Membrane</keyword>
<keyword evidence="1" id="KW-1133">Transmembrane helix</keyword>
<dbReference type="EMBL" id="ATBP01000337">
    <property type="protein sequence ID" value="ETR70988.1"/>
    <property type="molecule type" value="Genomic_DNA"/>
</dbReference>
<reference evidence="3" key="1">
    <citation type="submission" date="2012-11" db="EMBL/GenBank/DDBJ databases">
        <authorList>
            <person name="Lucero-Rivera Y.E."/>
            <person name="Tovar-Ramirez D."/>
        </authorList>
    </citation>
    <scope>NUCLEOTIDE SEQUENCE [LARGE SCALE GENOMIC DNA]</scope>
    <source>
        <strain evidence="3">Araruama</strain>
    </source>
</reference>
<comment type="caution">
    <text evidence="2">The sequence shown here is derived from an EMBL/GenBank/DDBJ whole genome shotgun (WGS) entry which is preliminary data.</text>
</comment>
<dbReference type="Proteomes" id="UP000189670">
    <property type="component" value="Unassembled WGS sequence"/>
</dbReference>
<feature type="transmembrane region" description="Helical" evidence="1">
    <location>
        <begin position="112"/>
        <end position="132"/>
    </location>
</feature>
<accession>A0A1V1P861</accession>
<feature type="transmembrane region" description="Helical" evidence="1">
    <location>
        <begin position="144"/>
        <end position="170"/>
    </location>
</feature>
<dbReference type="AlphaFoldDB" id="A0A1V1P861"/>
<keyword evidence="1" id="KW-0812">Transmembrane</keyword>
<proteinExistence type="predicted"/>
<name>A0A1V1P861_9BACT</name>
<evidence type="ECO:0000313" key="3">
    <source>
        <dbReference type="Proteomes" id="UP000189670"/>
    </source>
</evidence>
<feature type="transmembrane region" description="Helical" evidence="1">
    <location>
        <begin position="60"/>
        <end position="80"/>
    </location>
</feature>
<feature type="transmembrane region" description="Helical" evidence="1">
    <location>
        <begin position="12"/>
        <end position="29"/>
    </location>
</feature>
<protein>
    <submittedName>
        <fullName evidence="2">Major facilitator superfamily permease</fullName>
    </submittedName>
</protein>
<evidence type="ECO:0000256" key="1">
    <source>
        <dbReference type="SAM" id="Phobius"/>
    </source>
</evidence>
<sequence length="179" mass="20172">MNEINSLSKRKKLEYLLFLGFCAVFIFITKALLRLHLNIPGHSMFFMIFFLMLSNRCVPLRYSATICAILSGSMAILFGMGKGGPLLILKFIMPAMIIDFFSYVIPTFDQKYWTCILVATLASSTKFISSFIVDFFLGMDTQLIVYHCLIKSCGAIIFGVLGSLMIPMVIARLKAYDII</sequence>
<feature type="transmembrane region" description="Helical" evidence="1">
    <location>
        <begin position="86"/>
        <end position="105"/>
    </location>
</feature>
<evidence type="ECO:0000313" key="2">
    <source>
        <dbReference type="EMBL" id="ETR70988.1"/>
    </source>
</evidence>
<organism evidence="2 3">
    <name type="scientific">Candidatus Magnetoglobus multicellularis str. Araruama</name>
    <dbReference type="NCBI Taxonomy" id="890399"/>
    <lineage>
        <taxon>Bacteria</taxon>
        <taxon>Pseudomonadati</taxon>
        <taxon>Thermodesulfobacteriota</taxon>
        <taxon>Desulfobacteria</taxon>
        <taxon>Desulfobacterales</taxon>
        <taxon>Desulfobacteraceae</taxon>
        <taxon>Candidatus Magnetoglobus</taxon>
    </lineage>
</organism>